<sequence>MRSILFVLLLLLTTSCSKDIPDPEVKNEKENIDPIQMEYDLNRTNAYNLQ</sequence>
<dbReference type="AlphaFoldDB" id="A0AAE3IT28"/>
<accession>A0AAE3IT28</accession>
<dbReference type="Proteomes" id="UP001209318">
    <property type="component" value="Unassembled WGS sequence"/>
</dbReference>
<proteinExistence type="predicted"/>
<dbReference type="PROSITE" id="PS51257">
    <property type="entry name" value="PROKAR_LIPOPROTEIN"/>
    <property type="match status" value="1"/>
</dbReference>
<comment type="caution">
    <text evidence="1">The sequence shown here is derived from an EMBL/GenBank/DDBJ whole genome shotgun (WGS) entry which is preliminary data.</text>
</comment>
<reference evidence="1" key="1">
    <citation type="submission" date="2022-10" db="EMBL/GenBank/DDBJ databases">
        <title>Description of Fervidibacillus gen. nov. in the family Fervidibacillaceae fam. nov. with two species, Fervidibacillus albus sp. nov., and Fervidibacillus halotolerans sp. nov., isolated from tidal flat sediments.</title>
        <authorList>
            <person name="Kwon K.K."/>
            <person name="Yang S.-H."/>
        </authorList>
    </citation>
    <scope>NUCLEOTIDE SEQUENCE</scope>
    <source>
        <strain evidence="1">JCM 19140</strain>
    </source>
</reference>
<name>A0AAE3IT28_9BACI</name>
<protein>
    <submittedName>
        <fullName evidence="1">Uncharacterized protein</fullName>
    </submittedName>
</protein>
<keyword evidence="2" id="KW-1185">Reference proteome</keyword>
<dbReference type="RefSeq" id="WP_263071362.1">
    <property type="nucleotide sequence ID" value="NZ_JAOUSF010000001.1"/>
</dbReference>
<gene>
    <name evidence="1" type="ORF">OEV98_01445</name>
</gene>
<organism evidence="1 2">
    <name type="scientific">Perspicuibacillus lycopersici</name>
    <dbReference type="NCBI Taxonomy" id="1325689"/>
    <lineage>
        <taxon>Bacteria</taxon>
        <taxon>Bacillati</taxon>
        <taxon>Bacillota</taxon>
        <taxon>Bacilli</taxon>
        <taxon>Bacillales</taxon>
        <taxon>Bacillaceae</taxon>
        <taxon>Perspicuibacillus</taxon>
    </lineage>
</organism>
<evidence type="ECO:0000313" key="2">
    <source>
        <dbReference type="Proteomes" id="UP001209318"/>
    </source>
</evidence>
<evidence type="ECO:0000313" key="1">
    <source>
        <dbReference type="EMBL" id="MCU9612224.1"/>
    </source>
</evidence>
<dbReference type="EMBL" id="JAOUSF010000001">
    <property type="protein sequence ID" value="MCU9612224.1"/>
    <property type="molecule type" value="Genomic_DNA"/>
</dbReference>